<evidence type="ECO:0000313" key="16">
    <source>
        <dbReference type="EMBL" id="KAJ0201276.1"/>
    </source>
</evidence>
<dbReference type="Proteomes" id="UP000235145">
    <property type="component" value="Unassembled WGS sequence"/>
</dbReference>
<gene>
    <name evidence="16" type="ORF">LSAT_V11C600308180</name>
</gene>
<comment type="cofactor">
    <cofactor evidence="2">
        <name>Zn(2+)</name>
        <dbReference type="ChEBI" id="CHEBI:29105"/>
    </cofactor>
</comment>
<feature type="coiled-coil region" evidence="13">
    <location>
        <begin position="101"/>
        <end position="128"/>
    </location>
</feature>
<dbReference type="Pfam" id="PF13456">
    <property type="entry name" value="RVT_3"/>
    <property type="match status" value="2"/>
</dbReference>
<dbReference type="FunFam" id="3.30.420.10:FF:000076">
    <property type="entry name" value="RBR-type E3 ubiquitin transferase"/>
    <property type="match status" value="1"/>
</dbReference>
<dbReference type="GO" id="GO:0031624">
    <property type="term" value="F:ubiquitin conjugating enzyme binding"/>
    <property type="evidence" value="ECO:0000318"/>
    <property type="project" value="GO_Central"/>
</dbReference>
<dbReference type="InterPro" id="IPR044066">
    <property type="entry name" value="TRIAD_supradom"/>
</dbReference>
<dbReference type="PROSITE" id="PS50089">
    <property type="entry name" value="ZF_RING_2"/>
    <property type="match status" value="2"/>
</dbReference>
<dbReference type="GO" id="GO:0000151">
    <property type="term" value="C:ubiquitin ligase complex"/>
    <property type="evidence" value="ECO:0000318"/>
    <property type="project" value="GO_Central"/>
</dbReference>
<keyword evidence="9 12" id="KW-0863">Zinc-finger</keyword>
<protein>
    <recommendedName>
        <fullName evidence="5">RBR-type E3 ubiquitin transferase</fullName>
        <ecNumber evidence="5">2.3.2.31</ecNumber>
    </recommendedName>
</protein>
<comment type="caution">
    <text evidence="16">The sequence shown here is derived from an EMBL/GenBank/DDBJ whole genome shotgun (WGS) entry which is preliminary data.</text>
</comment>
<dbReference type="EC" id="2.3.2.31" evidence="5"/>
<keyword evidence="7" id="KW-0479">Metal-binding</keyword>
<dbReference type="GO" id="GO:0006511">
    <property type="term" value="P:ubiquitin-dependent protein catabolic process"/>
    <property type="evidence" value="ECO:0000318"/>
    <property type="project" value="GO_Central"/>
</dbReference>
<evidence type="ECO:0000256" key="11">
    <source>
        <dbReference type="ARBA" id="ARBA00022833"/>
    </source>
</evidence>
<evidence type="ECO:0000256" key="12">
    <source>
        <dbReference type="PROSITE-ProRule" id="PRU00175"/>
    </source>
</evidence>
<keyword evidence="11" id="KW-0862">Zinc</keyword>
<dbReference type="InterPro" id="IPR031127">
    <property type="entry name" value="E3_UB_ligase_RBR"/>
</dbReference>
<dbReference type="GO" id="GO:0061630">
    <property type="term" value="F:ubiquitin protein ligase activity"/>
    <property type="evidence" value="ECO:0000318"/>
    <property type="project" value="GO_Central"/>
</dbReference>
<evidence type="ECO:0000313" key="17">
    <source>
        <dbReference type="Proteomes" id="UP000235145"/>
    </source>
</evidence>
<dbReference type="SMART" id="SM00184">
    <property type="entry name" value="RING"/>
    <property type="match status" value="2"/>
</dbReference>
<sequence length="972" mass="110218">MIVSGLLMATAVSRKRNLDVEDDELLILFSEQRRELTDAIAADSDLDFAFQLQMEEAIKVSSISQPSSSSSSSHQPFLLLNEVTEAPSGIAHLIAEEIDKFERERSDRELVEAEKRNMQENLNRLIHDQIFARKIKGVPDDEWRRTGDYIQKPYGLSPSSNEEAFRIYFKGLVRDETVMNFKMRFAGIGVAICDTSDCCVFELRKPYLLGGNEGEDNLIELKALIEALNTAVTLGLKRVNVFCDSNSAKKSAENTSGKTLLEQCTICFEQTYIAQMFPINKCLHKYCFSCMRKHVEAKLHQGKLPECPHEGCKSELQLESCKKFLEPKLYDMMSSMIKEASIPPSEKVYCPFSCCSALMSKSEIKEHGGRETGMRKCIKCHRLFCINCNVPWHEKVTCSDYSQPSNEAKLKSLAKRKHWRQCIKCKNMVELTTGCYHIYCSQYDNPHHSMEDVDDDTELLILLSEQRRELTAAIAADFDLDFAFQLQMQEAIKLSSASQPSSSSSSSSSHQPFLFLSEVTDSPAGIAHLIAEEIDKFELERNDRELVEAETRNMKENLNRLIHDQVFARQILDVPEAEWIRTGDYIEKPYGLLPSSNEEFFRVYVKGLVSDETVMNVKMPFAGIGVAICDTSDCCVFELRKPYLLGGNEGEGDLVELKALIEALNAAVTLGIKRVHIFCDSTSVYQHLTGKGHTTNNKIVTLIDELNLIQRKFAHCSPFLVTQNNVKFACQLARDAIVSQANKFVENNSGKTLLEECTICFESTYIAQIFSINKCEHRYCFSCMRKHVEAKLHQGKLPECPHEGCKSELEIESCKKFLEPKLYDIMSSVIKEASIPPSEKVYCPIPSCSALMSKTEVQELAVNFSCVALEAGMRRCGKCLRLFCINCNAPWHYNINCCNYKQPENEAKLKSLATRKLWRQCIKCRNLVELAEDVDMSFAIRVELNGFRRKQRADVQSGMRGTSYIDDVMNQD</sequence>
<evidence type="ECO:0000256" key="10">
    <source>
        <dbReference type="ARBA" id="ARBA00022786"/>
    </source>
</evidence>
<dbReference type="InterPro" id="IPR002156">
    <property type="entry name" value="RNaseH_domain"/>
</dbReference>
<dbReference type="AlphaFoldDB" id="A0A9R1X6J9"/>
<evidence type="ECO:0000259" key="14">
    <source>
        <dbReference type="PROSITE" id="PS50089"/>
    </source>
</evidence>
<dbReference type="EMBL" id="NBSK02000006">
    <property type="protein sequence ID" value="KAJ0201276.1"/>
    <property type="molecule type" value="Genomic_DNA"/>
</dbReference>
<evidence type="ECO:0000256" key="6">
    <source>
        <dbReference type="ARBA" id="ARBA00022679"/>
    </source>
</evidence>
<keyword evidence="8" id="KW-0677">Repeat</keyword>
<comment type="function">
    <text evidence="3">Might act as an E3 ubiquitin-protein ligase, or as part of E3 complex, which accepts ubiquitin from specific E2 ubiquitin-conjugating enzymes and then transfers it to substrates.</text>
</comment>
<dbReference type="PROSITE" id="PS00518">
    <property type="entry name" value="ZF_RING_1"/>
    <property type="match status" value="2"/>
</dbReference>
<accession>A0A9R1X6J9</accession>
<keyword evidence="6" id="KW-0808">Transferase</keyword>
<evidence type="ECO:0000256" key="5">
    <source>
        <dbReference type="ARBA" id="ARBA00012251"/>
    </source>
</evidence>
<dbReference type="InterPro" id="IPR001841">
    <property type="entry name" value="Znf_RING"/>
</dbReference>
<evidence type="ECO:0000256" key="8">
    <source>
        <dbReference type="ARBA" id="ARBA00022737"/>
    </source>
</evidence>
<comment type="catalytic activity">
    <reaction evidence="1">
        <text>[E2 ubiquitin-conjugating enzyme]-S-ubiquitinyl-L-cysteine + [acceptor protein]-L-lysine = [E2 ubiquitin-conjugating enzyme]-L-cysteine + [acceptor protein]-N(6)-ubiquitinyl-L-lysine.</text>
        <dbReference type="EC" id="2.3.2.31"/>
    </reaction>
</comment>
<dbReference type="InterPro" id="IPR012337">
    <property type="entry name" value="RNaseH-like_sf"/>
</dbReference>
<feature type="domain" description="RING-type" evidence="14">
    <location>
        <begin position="264"/>
        <end position="308"/>
    </location>
</feature>
<dbReference type="GO" id="GO:0008270">
    <property type="term" value="F:zinc ion binding"/>
    <property type="evidence" value="ECO:0007669"/>
    <property type="project" value="UniProtKB-KW"/>
</dbReference>
<dbReference type="InterPro" id="IPR036397">
    <property type="entry name" value="RNaseH_sf"/>
</dbReference>
<dbReference type="GO" id="GO:0005737">
    <property type="term" value="C:cytoplasm"/>
    <property type="evidence" value="ECO:0000318"/>
    <property type="project" value="GO_Central"/>
</dbReference>
<evidence type="ECO:0000256" key="9">
    <source>
        <dbReference type="ARBA" id="ARBA00022771"/>
    </source>
</evidence>
<organism evidence="16 17">
    <name type="scientific">Lactuca sativa</name>
    <name type="common">Garden lettuce</name>
    <dbReference type="NCBI Taxonomy" id="4236"/>
    <lineage>
        <taxon>Eukaryota</taxon>
        <taxon>Viridiplantae</taxon>
        <taxon>Streptophyta</taxon>
        <taxon>Embryophyta</taxon>
        <taxon>Tracheophyta</taxon>
        <taxon>Spermatophyta</taxon>
        <taxon>Magnoliopsida</taxon>
        <taxon>eudicotyledons</taxon>
        <taxon>Gunneridae</taxon>
        <taxon>Pentapetalae</taxon>
        <taxon>asterids</taxon>
        <taxon>campanulids</taxon>
        <taxon>Asterales</taxon>
        <taxon>Asteraceae</taxon>
        <taxon>Cichorioideae</taxon>
        <taxon>Cichorieae</taxon>
        <taxon>Lactucinae</taxon>
        <taxon>Lactuca</taxon>
    </lineage>
</organism>
<dbReference type="Pfam" id="PF01485">
    <property type="entry name" value="IBR"/>
    <property type="match status" value="2"/>
</dbReference>
<dbReference type="FunFam" id="3.30.40.10:FF:000230">
    <property type="entry name" value="RBR-type E3 ubiquitin transferase"/>
    <property type="match status" value="2"/>
</dbReference>
<evidence type="ECO:0000259" key="15">
    <source>
        <dbReference type="PROSITE" id="PS51873"/>
    </source>
</evidence>
<feature type="domain" description="RING-type" evidence="15">
    <location>
        <begin position="260"/>
        <end position="480"/>
    </location>
</feature>
<evidence type="ECO:0000256" key="7">
    <source>
        <dbReference type="ARBA" id="ARBA00022723"/>
    </source>
</evidence>
<evidence type="ECO:0000256" key="4">
    <source>
        <dbReference type="ARBA" id="ARBA00005884"/>
    </source>
</evidence>
<dbReference type="CDD" id="cd22582">
    <property type="entry name" value="BRcat_RBR_unk"/>
    <property type="match status" value="2"/>
</dbReference>
<evidence type="ECO:0000256" key="1">
    <source>
        <dbReference type="ARBA" id="ARBA00001798"/>
    </source>
</evidence>
<dbReference type="SUPFAM" id="SSF57850">
    <property type="entry name" value="RING/U-box"/>
    <property type="match status" value="3"/>
</dbReference>
<feature type="domain" description="RING-type" evidence="15">
    <location>
        <begin position="753"/>
        <end position="972"/>
    </location>
</feature>
<dbReference type="GO" id="GO:0016567">
    <property type="term" value="P:protein ubiquitination"/>
    <property type="evidence" value="ECO:0007669"/>
    <property type="project" value="InterPro"/>
</dbReference>
<evidence type="ECO:0000256" key="13">
    <source>
        <dbReference type="SAM" id="Coils"/>
    </source>
</evidence>
<dbReference type="SMART" id="SM00647">
    <property type="entry name" value="IBR"/>
    <property type="match status" value="2"/>
</dbReference>
<dbReference type="InterPro" id="IPR013083">
    <property type="entry name" value="Znf_RING/FYVE/PHD"/>
</dbReference>
<keyword evidence="13" id="KW-0175">Coiled coil</keyword>
<evidence type="ECO:0000256" key="3">
    <source>
        <dbReference type="ARBA" id="ARBA00003976"/>
    </source>
</evidence>
<reference evidence="16 17" key="1">
    <citation type="journal article" date="2017" name="Nat. Commun.">
        <title>Genome assembly with in vitro proximity ligation data and whole-genome triplication in lettuce.</title>
        <authorList>
            <person name="Reyes-Chin-Wo S."/>
            <person name="Wang Z."/>
            <person name="Yang X."/>
            <person name="Kozik A."/>
            <person name="Arikit S."/>
            <person name="Song C."/>
            <person name="Xia L."/>
            <person name="Froenicke L."/>
            <person name="Lavelle D.O."/>
            <person name="Truco M.J."/>
            <person name="Xia R."/>
            <person name="Zhu S."/>
            <person name="Xu C."/>
            <person name="Xu H."/>
            <person name="Xu X."/>
            <person name="Cox K."/>
            <person name="Korf I."/>
            <person name="Meyers B.C."/>
            <person name="Michelmore R.W."/>
        </authorList>
    </citation>
    <scope>NUCLEOTIDE SEQUENCE [LARGE SCALE GENOMIC DNA]</scope>
    <source>
        <strain evidence="17">cv. Salinas</strain>
        <tissue evidence="16">Seedlings</tissue>
    </source>
</reference>
<comment type="similarity">
    <text evidence="4">Belongs to the RBR family. Ariadne subfamily.</text>
</comment>
<proteinExistence type="inferred from homology"/>
<evidence type="ECO:0000256" key="2">
    <source>
        <dbReference type="ARBA" id="ARBA00001947"/>
    </source>
</evidence>
<keyword evidence="10" id="KW-0833">Ubl conjugation pathway</keyword>
<dbReference type="SUPFAM" id="SSF53098">
    <property type="entry name" value="Ribonuclease H-like"/>
    <property type="match status" value="1"/>
</dbReference>
<dbReference type="Gene3D" id="3.30.420.10">
    <property type="entry name" value="Ribonuclease H-like superfamily/Ribonuclease H"/>
    <property type="match status" value="1"/>
</dbReference>
<dbReference type="GO" id="GO:0004523">
    <property type="term" value="F:RNA-DNA hybrid ribonuclease activity"/>
    <property type="evidence" value="ECO:0007669"/>
    <property type="project" value="InterPro"/>
</dbReference>
<keyword evidence="17" id="KW-1185">Reference proteome</keyword>
<dbReference type="InterPro" id="IPR002867">
    <property type="entry name" value="IBR_dom"/>
</dbReference>
<dbReference type="InterPro" id="IPR017907">
    <property type="entry name" value="Znf_RING_CS"/>
</dbReference>
<dbReference type="GO" id="GO:0003676">
    <property type="term" value="F:nucleic acid binding"/>
    <property type="evidence" value="ECO:0007669"/>
    <property type="project" value="InterPro"/>
</dbReference>
<dbReference type="PROSITE" id="PS51873">
    <property type="entry name" value="TRIAD"/>
    <property type="match status" value="2"/>
</dbReference>
<name>A0A9R1X6J9_LACSA</name>
<dbReference type="PANTHER" id="PTHR11685">
    <property type="entry name" value="RBR FAMILY RING FINGER AND IBR DOMAIN-CONTAINING"/>
    <property type="match status" value="1"/>
</dbReference>
<feature type="domain" description="RING-type" evidence="14">
    <location>
        <begin position="757"/>
        <end position="801"/>
    </location>
</feature>
<dbReference type="Gene3D" id="3.30.40.10">
    <property type="entry name" value="Zinc/RING finger domain, C3HC4 (zinc finger)"/>
    <property type="match status" value="2"/>
</dbReference>